<feature type="chain" id="PRO_5038690388" evidence="3">
    <location>
        <begin position="20"/>
        <end position="404"/>
    </location>
</feature>
<keyword evidence="3" id="KW-0732">Signal</keyword>
<feature type="transmembrane region" description="Helical" evidence="2">
    <location>
        <begin position="221"/>
        <end position="242"/>
    </location>
</feature>
<feature type="transmembrane region" description="Helical" evidence="2">
    <location>
        <begin position="189"/>
        <end position="209"/>
    </location>
</feature>
<keyword evidence="2" id="KW-0472">Membrane</keyword>
<feature type="transmembrane region" description="Helical" evidence="2">
    <location>
        <begin position="130"/>
        <end position="149"/>
    </location>
</feature>
<sequence length="404" mass="40088">MTPLLAAVLLSLVSAGCYAAAAIVQERLAATTAPSHFGLLRSAPWWAAAALQGSGALLHVAALGLGPLTVVQPLGVLTLVLAAPMAALLVRRPVTGTGWRGVLLASAGLAGILLLTGSSAARPLDTTEQLLVGGPVLAALLALTVIATSAGRRVPLIRGVSLATAAGIAYGGASVFVKTVADSWDASSLLALLPALLLTGVLAASGLAASQASYRGSGLTVPLATATVVNPVVAAAVGILLLDEGFRFGVLGELLALTAAAVATWGLVLLASDSAARHERVSHASGDGTRDATGQVPEPVVIRAPAGTSRVLRGARGGGGSTRADAATVPPGPRRTVTGEEAAGPGRARAHGSRKVTWPGRGSGPVEEASPAPFAVPVPGTVPAPLPTASPDDPLDPTRPFQLH</sequence>
<feature type="region of interest" description="Disordered" evidence="1">
    <location>
        <begin position="311"/>
        <end position="404"/>
    </location>
</feature>
<feature type="transmembrane region" description="Helical" evidence="2">
    <location>
        <begin position="70"/>
        <end position="90"/>
    </location>
</feature>
<dbReference type="Proteomes" id="UP000675554">
    <property type="component" value="Unassembled WGS sequence"/>
</dbReference>
<evidence type="ECO:0000256" key="3">
    <source>
        <dbReference type="SAM" id="SignalP"/>
    </source>
</evidence>
<feature type="transmembrane region" description="Helical" evidence="2">
    <location>
        <begin position="102"/>
        <end position="124"/>
    </location>
</feature>
<evidence type="ECO:0000313" key="5">
    <source>
        <dbReference type="Proteomes" id="UP000675554"/>
    </source>
</evidence>
<dbReference type="EMBL" id="JAGSMN010000322">
    <property type="protein sequence ID" value="MBR7674314.1"/>
    <property type="molecule type" value="Genomic_DNA"/>
</dbReference>
<organism evidence="4 5">
    <name type="scientific">Streptomyces daliensis</name>
    <dbReference type="NCBI Taxonomy" id="299421"/>
    <lineage>
        <taxon>Bacteria</taxon>
        <taxon>Bacillati</taxon>
        <taxon>Actinomycetota</taxon>
        <taxon>Actinomycetes</taxon>
        <taxon>Kitasatosporales</taxon>
        <taxon>Streptomycetaceae</taxon>
        <taxon>Streptomyces</taxon>
    </lineage>
</organism>
<reference evidence="4" key="1">
    <citation type="submission" date="2021-04" db="EMBL/GenBank/DDBJ databases">
        <title>Sequencing of actinobacteria type strains.</title>
        <authorList>
            <person name="Nguyen G.-S."/>
            <person name="Wentzel A."/>
        </authorList>
    </citation>
    <scope>NUCLEOTIDE SEQUENCE</scope>
    <source>
        <strain evidence="4">DSM 42095</strain>
    </source>
</reference>
<name>A0A8T4IYH8_9ACTN</name>
<gene>
    <name evidence="4" type="ORF">KDA82_15065</name>
</gene>
<feature type="signal peptide" evidence="3">
    <location>
        <begin position="1"/>
        <end position="19"/>
    </location>
</feature>
<keyword evidence="5" id="KW-1185">Reference proteome</keyword>
<keyword evidence="2" id="KW-1133">Transmembrane helix</keyword>
<dbReference type="PANTHER" id="PTHR40761:SF1">
    <property type="entry name" value="CONSERVED INTEGRAL MEMBRANE ALANINE VALINE AND LEUCINE RICH PROTEIN-RELATED"/>
    <property type="match status" value="1"/>
</dbReference>
<proteinExistence type="predicted"/>
<dbReference type="NCBIfam" id="NF038012">
    <property type="entry name" value="DMT_1"/>
    <property type="match status" value="1"/>
</dbReference>
<feature type="compositionally biased region" description="Pro residues" evidence="1">
    <location>
        <begin position="374"/>
        <end position="388"/>
    </location>
</feature>
<dbReference type="AlphaFoldDB" id="A0A8T4IYH8"/>
<feature type="transmembrane region" description="Helical" evidence="2">
    <location>
        <begin position="156"/>
        <end position="177"/>
    </location>
</feature>
<feature type="transmembrane region" description="Helical" evidence="2">
    <location>
        <begin position="248"/>
        <end position="270"/>
    </location>
</feature>
<evidence type="ECO:0000256" key="2">
    <source>
        <dbReference type="SAM" id="Phobius"/>
    </source>
</evidence>
<dbReference type="PANTHER" id="PTHR40761">
    <property type="entry name" value="CONSERVED INTEGRAL MEMBRANE ALANINE VALINE AND LEUCINE RICH PROTEIN-RELATED"/>
    <property type="match status" value="1"/>
</dbReference>
<protein>
    <submittedName>
        <fullName evidence="4">DMT family transporter</fullName>
    </submittedName>
</protein>
<comment type="caution">
    <text evidence="4">The sequence shown here is derived from an EMBL/GenBank/DDBJ whole genome shotgun (WGS) entry which is preliminary data.</text>
</comment>
<evidence type="ECO:0000256" key="1">
    <source>
        <dbReference type="SAM" id="MobiDB-lite"/>
    </source>
</evidence>
<keyword evidence="2" id="KW-0812">Transmembrane</keyword>
<evidence type="ECO:0000313" key="4">
    <source>
        <dbReference type="EMBL" id="MBR7674314.1"/>
    </source>
</evidence>
<accession>A0A8T4IYH8</accession>